<feature type="binding site" evidence="8">
    <location>
        <position position="273"/>
    </location>
    <ligand>
        <name>Zn(2+)</name>
        <dbReference type="ChEBI" id="CHEBI:29105"/>
        <label>2</label>
        <note>catalytic</note>
    </ligand>
</feature>
<dbReference type="AlphaFoldDB" id="A0A1Y0IDG3"/>
<feature type="binding site" evidence="8">
    <location>
        <position position="140"/>
    </location>
    <ligand>
        <name>Zn(2+)</name>
        <dbReference type="ChEBI" id="CHEBI:29105"/>
        <label>1</label>
        <note>catalytic</note>
    </ligand>
</feature>
<feature type="binding site" evidence="8">
    <location>
        <position position="67"/>
    </location>
    <ligand>
        <name>Zn(2+)</name>
        <dbReference type="ChEBI" id="CHEBI:29105"/>
        <label>2</label>
        <note>catalytic</note>
    </ligand>
</feature>
<dbReference type="OrthoDB" id="9803916at2"/>
<evidence type="ECO:0000256" key="2">
    <source>
        <dbReference type="ARBA" id="ARBA00022694"/>
    </source>
</evidence>
<evidence type="ECO:0000256" key="1">
    <source>
        <dbReference type="ARBA" id="ARBA00011738"/>
    </source>
</evidence>
<evidence type="ECO:0000313" key="10">
    <source>
        <dbReference type="Proteomes" id="UP000196027"/>
    </source>
</evidence>
<keyword evidence="2 8" id="KW-0819">tRNA processing</keyword>
<dbReference type="GO" id="GO:0008270">
    <property type="term" value="F:zinc ion binding"/>
    <property type="evidence" value="ECO:0007669"/>
    <property type="project" value="UniProtKB-UniRule"/>
</dbReference>
<evidence type="ECO:0000256" key="8">
    <source>
        <dbReference type="HAMAP-Rule" id="MF_01818"/>
    </source>
</evidence>
<evidence type="ECO:0000256" key="7">
    <source>
        <dbReference type="ARBA" id="ARBA00022833"/>
    </source>
</evidence>
<dbReference type="EC" id="3.1.26.11" evidence="8"/>
<name>A0A1Y0IDG3_9GAMM</name>
<sequence length="332" mass="36893">MLELITLGTSSGVPTRYRNVSATAIKLTQSKKWLLQDCGEGTQHQLLRTPLSLQQLDAILITHVHGDHCYGLPGLLASASLQGRKRKLMLIGPRDIKLFIDAVMQFTGLYLTFELEFIDVESVSVLDLSWVRVDRAMLSHRVASYAYGYETVPTRPGLDVVKLRNQGIPEGAVWGQLSRGESVNIPDRPDLGTIQGSDYLLPPPAALRAVVAGDNDTPECLRDFLRNASLLIHESTYTQAIAEKVGPGPQHSSARLIARFAEKMKLPHLVLTHFSSRYLNNPNAEQSIRHIQEEATSSYSGWLSLAEDFDCYRIDEAGKVLKRSSSEWLSVK</sequence>
<dbReference type="CDD" id="cd07717">
    <property type="entry name" value="RNaseZ_ZiPD-like_MBL-fold"/>
    <property type="match status" value="1"/>
</dbReference>
<keyword evidence="10" id="KW-1185">Reference proteome</keyword>
<dbReference type="HAMAP" id="MF_01818">
    <property type="entry name" value="RNase_Z_BN"/>
    <property type="match status" value="1"/>
</dbReference>
<dbReference type="RefSeq" id="WP_087463003.1">
    <property type="nucleotide sequence ID" value="NZ_CP021425.1"/>
</dbReference>
<feature type="binding site" evidence="8">
    <location>
        <position position="63"/>
    </location>
    <ligand>
        <name>Zn(2+)</name>
        <dbReference type="ChEBI" id="CHEBI:29105"/>
        <label>1</label>
        <note>catalytic</note>
    </ligand>
</feature>
<evidence type="ECO:0000256" key="4">
    <source>
        <dbReference type="ARBA" id="ARBA00022723"/>
    </source>
</evidence>
<feature type="binding site" evidence="8">
    <location>
        <position position="68"/>
    </location>
    <ligand>
        <name>Zn(2+)</name>
        <dbReference type="ChEBI" id="CHEBI:29105"/>
        <label>2</label>
        <note>catalytic</note>
    </ligand>
</feature>
<comment type="function">
    <text evidence="8">Zinc phosphodiesterase, which displays some tRNA 3'-processing endonuclease activity. Probably involved in tRNA maturation, by removing a 3'-trailer from precursor tRNA.</text>
</comment>
<evidence type="ECO:0000256" key="5">
    <source>
        <dbReference type="ARBA" id="ARBA00022759"/>
    </source>
</evidence>
<feature type="binding site" evidence="8">
    <location>
        <position position="65"/>
    </location>
    <ligand>
        <name>Zn(2+)</name>
        <dbReference type="ChEBI" id="CHEBI:29105"/>
        <label>1</label>
        <note>catalytic</note>
    </ligand>
</feature>
<proteinExistence type="inferred from homology"/>
<keyword evidence="6 8" id="KW-0378">Hydrolase</keyword>
<dbReference type="Gene3D" id="3.60.15.10">
    <property type="entry name" value="Ribonuclease Z/Hydroxyacylglutathione hydrolase-like"/>
    <property type="match status" value="1"/>
</dbReference>
<dbReference type="Proteomes" id="UP000196027">
    <property type="component" value="Chromosome"/>
</dbReference>
<evidence type="ECO:0000256" key="6">
    <source>
        <dbReference type="ARBA" id="ARBA00022801"/>
    </source>
</evidence>
<dbReference type="PANTHER" id="PTHR46018">
    <property type="entry name" value="ZINC PHOSPHODIESTERASE ELAC PROTEIN 1"/>
    <property type="match status" value="1"/>
</dbReference>
<dbReference type="InterPro" id="IPR036866">
    <property type="entry name" value="RibonucZ/Hydroxyglut_hydro"/>
</dbReference>
<dbReference type="SUPFAM" id="SSF56281">
    <property type="entry name" value="Metallo-hydrolase/oxidoreductase"/>
    <property type="match status" value="1"/>
</dbReference>
<organism evidence="9 10">
    <name type="scientific">Oleiphilus messinensis</name>
    <dbReference type="NCBI Taxonomy" id="141451"/>
    <lineage>
        <taxon>Bacteria</taxon>
        <taxon>Pseudomonadati</taxon>
        <taxon>Pseudomonadota</taxon>
        <taxon>Gammaproteobacteria</taxon>
        <taxon>Oceanospirillales</taxon>
        <taxon>Oleiphilaceae</taxon>
        <taxon>Oleiphilus</taxon>
    </lineage>
</organism>
<protein>
    <recommendedName>
        <fullName evidence="8">Ribonuclease Z</fullName>
        <shortName evidence="8">RNase Z</shortName>
        <ecNumber evidence="8">3.1.26.11</ecNumber>
    </recommendedName>
    <alternativeName>
        <fullName evidence="8">tRNA 3 endonuclease</fullName>
    </alternativeName>
    <alternativeName>
        <fullName evidence="8">tRNase Z</fullName>
    </alternativeName>
</protein>
<gene>
    <name evidence="8" type="primary">rnz</name>
    <name evidence="9" type="ORF">OLMES_4183</name>
</gene>
<comment type="similarity">
    <text evidence="8">Belongs to the RNase Z family.</text>
</comment>
<comment type="subunit">
    <text evidence="1 8">Homodimer.</text>
</comment>
<evidence type="ECO:0000313" key="9">
    <source>
        <dbReference type="EMBL" id="ARU58199.1"/>
    </source>
</evidence>
<keyword evidence="4 8" id="KW-0479">Metal-binding</keyword>
<accession>A0A1Y0IDG3</accession>
<dbReference type="InterPro" id="IPR013471">
    <property type="entry name" value="RNase_Z/BN"/>
</dbReference>
<comment type="cofactor">
    <cofactor evidence="8">
        <name>Zn(2+)</name>
        <dbReference type="ChEBI" id="CHEBI:29105"/>
    </cofactor>
    <text evidence="8">Binds 2 Zn(2+) ions.</text>
</comment>
<dbReference type="EMBL" id="CP021425">
    <property type="protein sequence ID" value="ARU58199.1"/>
    <property type="molecule type" value="Genomic_DNA"/>
</dbReference>
<feature type="binding site" evidence="8">
    <location>
        <position position="214"/>
    </location>
    <ligand>
        <name>Zn(2+)</name>
        <dbReference type="ChEBI" id="CHEBI:29105"/>
        <label>2</label>
        <note>catalytic</note>
    </ligand>
</feature>
<keyword evidence="7 8" id="KW-0862">Zinc</keyword>
<evidence type="ECO:0000256" key="3">
    <source>
        <dbReference type="ARBA" id="ARBA00022722"/>
    </source>
</evidence>
<feature type="active site" description="Proton acceptor" evidence="8">
    <location>
        <position position="67"/>
    </location>
</feature>
<dbReference type="GO" id="GO:0042781">
    <property type="term" value="F:3'-tRNA processing endoribonuclease activity"/>
    <property type="evidence" value="ECO:0007669"/>
    <property type="project" value="UniProtKB-UniRule"/>
</dbReference>
<comment type="catalytic activity">
    <reaction evidence="8">
        <text>Endonucleolytic cleavage of RNA, removing extra 3' nucleotides from tRNA precursor, generating 3' termini of tRNAs. A 3'-hydroxy group is left at the tRNA terminus and a 5'-phosphoryl group is left at the trailer molecule.</text>
        <dbReference type="EC" id="3.1.26.11"/>
    </reaction>
</comment>
<dbReference type="Pfam" id="PF23023">
    <property type="entry name" value="Anti-Pycsar_Apyc1"/>
    <property type="match status" value="1"/>
</dbReference>
<reference evidence="9 10" key="1">
    <citation type="submission" date="2017-05" db="EMBL/GenBank/DDBJ databases">
        <title>Genomic insights into alkan degradation activity of Oleiphilus messinensis.</title>
        <authorList>
            <person name="Kozyavkin S.A."/>
            <person name="Slesarev A.I."/>
            <person name="Golyshin P.N."/>
            <person name="Korzhenkov A."/>
            <person name="Golyshina O.N."/>
            <person name="Toshchakov S.V."/>
        </authorList>
    </citation>
    <scope>NUCLEOTIDE SEQUENCE [LARGE SCALE GENOMIC DNA]</scope>
    <source>
        <strain evidence="9 10">ME102</strain>
    </source>
</reference>
<dbReference type="PANTHER" id="PTHR46018:SF2">
    <property type="entry name" value="ZINC PHOSPHODIESTERASE ELAC PROTEIN 1"/>
    <property type="match status" value="1"/>
</dbReference>
<dbReference type="KEGG" id="ome:OLMES_4183"/>
<feature type="binding site" evidence="8">
    <location>
        <position position="214"/>
    </location>
    <ligand>
        <name>Zn(2+)</name>
        <dbReference type="ChEBI" id="CHEBI:29105"/>
        <label>1</label>
        <note>catalytic</note>
    </ligand>
</feature>
<keyword evidence="3 8" id="KW-0540">Nuclease</keyword>
<keyword evidence="5 8" id="KW-0255">Endonuclease</keyword>